<keyword evidence="3" id="KW-1185">Reference proteome</keyword>
<dbReference type="Proteomes" id="UP001345963">
    <property type="component" value="Unassembled WGS sequence"/>
</dbReference>
<sequence length="117" mass="12807">MDTLKIHIYLIQFEFSLFDASSQEMSQGALQNKVHSNQSCKQSSSSASSGTGSRGQQTLKRHPDIPLPRHLLQLLRGEPKAPAERHSPSSVSWTSSRWDLPGPPPEEGVLETSGIDA</sequence>
<organism evidence="2 3">
    <name type="scientific">Ataeniobius toweri</name>
    <dbReference type="NCBI Taxonomy" id="208326"/>
    <lineage>
        <taxon>Eukaryota</taxon>
        <taxon>Metazoa</taxon>
        <taxon>Chordata</taxon>
        <taxon>Craniata</taxon>
        <taxon>Vertebrata</taxon>
        <taxon>Euteleostomi</taxon>
        <taxon>Actinopterygii</taxon>
        <taxon>Neopterygii</taxon>
        <taxon>Teleostei</taxon>
        <taxon>Neoteleostei</taxon>
        <taxon>Acanthomorphata</taxon>
        <taxon>Ovalentaria</taxon>
        <taxon>Atherinomorphae</taxon>
        <taxon>Cyprinodontiformes</taxon>
        <taxon>Goodeidae</taxon>
        <taxon>Ataeniobius</taxon>
    </lineage>
</organism>
<feature type="compositionally biased region" description="Polar residues" evidence="1">
    <location>
        <begin position="24"/>
        <end position="35"/>
    </location>
</feature>
<feature type="compositionally biased region" description="Basic and acidic residues" evidence="1">
    <location>
        <begin position="77"/>
        <end position="87"/>
    </location>
</feature>
<evidence type="ECO:0000313" key="3">
    <source>
        <dbReference type="Proteomes" id="UP001345963"/>
    </source>
</evidence>
<dbReference type="EMBL" id="JAHUTI010084411">
    <property type="protein sequence ID" value="MED6259551.1"/>
    <property type="molecule type" value="Genomic_DNA"/>
</dbReference>
<reference evidence="2 3" key="1">
    <citation type="submission" date="2021-07" db="EMBL/GenBank/DDBJ databases">
        <authorList>
            <person name="Palmer J.M."/>
        </authorList>
    </citation>
    <scope>NUCLEOTIDE SEQUENCE [LARGE SCALE GENOMIC DNA]</scope>
    <source>
        <strain evidence="2 3">AT_MEX2019</strain>
        <tissue evidence="2">Muscle</tissue>
    </source>
</reference>
<comment type="caution">
    <text evidence="2">The sequence shown here is derived from an EMBL/GenBank/DDBJ whole genome shotgun (WGS) entry which is preliminary data.</text>
</comment>
<evidence type="ECO:0000313" key="2">
    <source>
        <dbReference type="EMBL" id="MED6259551.1"/>
    </source>
</evidence>
<proteinExistence type="predicted"/>
<feature type="compositionally biased region" description="Low complexity" evidence="1">
    <location>
        <begin position="36"/>
        <end position="57"/>
    </location>
</feature>
<gene>
    <name evidence="2" type="ORF">ATANTOWER_025013</name>
</gene>
<name>A0ABU7C9D7_9TELE</name>
<protein>
    <submittedName>
        <fullName evidence="2">Uncharacterized protein</fullName>
    </submittedName>
</protein>
<feature type="region of interest" description="Disordered" evidence="1">
    <location>
        <begin position="24"/>
        <end position="117"/>
    </location>
</feature>
<accession>A0ABU7C9D7</accession>
<evidence type="ECO:0000256" key="1">
    <source>
        <dbReference type="SAM" id="MobiDB-lite"/>
    </source>
</evidence>